<sequence length="978" mass="109911">MPAVTRGGSDMSLFNPAKLLHSLGQYLTEYFDRRFRPSAIAGSFYTLRVYMTRHWWFWFWIPRPWRHLEQQELDSSILWSRRAVDFTPIDTSHGIERRGLLVWLLRYRFSRSLQRDDIDEAVNLWRGVIESLDQPESPGYPCVDGYVFYMMSSCLYFRYHHYGNADDLYSAIQYARQAIDSNKSPKTDPRYPSFLEHFAYCLSARSLATNNYQDHLDAVSLMHRVLGLSPFQANFLITYAITLRSRVDFRNSLSENVLCALYNGMELDNSPENRSVWLAELGRTYYVRRREGDLERAAALLHQAESLADVQDRVHRAKTLLTLAEVEAQRQGLSEALELVSKARVLLPPGHTLQMEGVARAVSNILVNGRMRLKFGNTTVDGCIEALAEAARSPSTAPDVRYRSALLWATICEQQSRTDAIEAFITALDILPRLVWVGLYNDLRLQLLATQGLGLASTAAATVIRYYPEFKLETAVEMLEVGRSIFWTHSLQLRSPFDELLQSEPELARELVQVSKEMEAGSLYLPDSRDEERLSASALGISGRNHFLSDRWDQLVGRAREIPGFEDFLRPRSFSQLSEAARNGVVIIVNVSPSFCDALIIRSSSRTLEYFTLPITETEVTQLANKWKSVLKRLGRSYRSSRGGTSQLLTRAIRKRLPSKEDPAQEVLSSLWTKVVEPILDALHSSLGNADSLKEMNPNVPLPSDHTKTLQYPKLNGMRQKRVESALRLWWCPTGRLTSLPLHAAGNYNAPGQPCLMDVAVSSYTPTLSVLLNNNTRPVESPELLAVAQRNAPNLPLLPNAEKELKELQKLAAPVLTVNSLTENTADIENVAAGIVKCNWLHLACHGLQSGPTALDSSFALHDGKLKLSRIIQISSRHAEFAYLSACETAQGDEAVPDEGMHLAGGLLFAGFPSVIATAWSIDDEDGPVIAKMVYEHLFRNGRPDTSEAALALHMAVNKLREQGVSVMRWAPFIHVGR</sequence>
<evidence type="ECO:0000313" key="3">
    <source>
        <dbReference type="Proteomes" id="UP001385951"/>
    </source>
</evidence>
<organism evidence="2 3">
    <name type="scientific">Cerrena zonata</name>
    <dbReference type="NCBI Taxonomy" id="2478898"/>
    <lineage>
        <taxon>Eukaryota</taxon>
        <taxon>Fungi</taxon>
        <taxon>Dikarya</taxon>
        <taxon>Basidiomycota</taxon>
        <taxon>Agaricomycotina</taxon>
        <taxon>Agaricomycetes</taxon>
        <taxon>Polyporales</taxon>
        <taxon>Cerrenaceae</taxon>
        <taxon>Cerrena</taxon>
    </lineage>
</organism>
<dbReference type="InterPro" id="IPR011990">
    <property type="entry name" value="TPR-like_helical_dom_sf"/>
</dbReference>
<evidence type="ECO:0000313" key="2">
    <source>
        <dbReference type="EMBL" id="KAK7689945.1"/>
    </source>
</evidence>
<dbReference type="AlphaFoldDB" id="A0AAW0GFJ5"/>
<keyword evidence="3" id="KW-1185">Reference proteome</keyword>
<proteinExistence type="predicted"/>
<comment type="caution">
    <text evidence="2">The sequence shown here is derived from an EMBL/GenBank/DDBJ whole genome shotgun (WGS) entry which is preliminary data.</text>
</comment>
<dbReference type="EMBL" id="JASBNA010000007">
    <property type="protein sequence ID" value="KAK7689945.1"/>
    <property type="molecule type" value="Genomic_DNA"/>
</dbReference>
<evidence type="ECO:0000259" key="1">
    <source>
        <dbReference type="Pfam" id="PF12770"/>
    </source>
</evidence>
<gene>
    <name evidence="2" type="ORF">QCA50_006585</name>
</gene>
<protein>
    <recommendedName>
        <fullName evidence="1">CHAT domain-containing protein</fullName>
    </recommendedName>
</protein>
<dbReference type="Pfam" id="PF12770">
    <property type="entry name" value="CHAT"/>
    <property type="match status" value="1"/>
</dbReference>
<dbReference type="Gene3D" id="1.25.40.10">
    <property type="entry name" value="Tetratricopeptide repeat domain"/>
    <property type="match status" value="1"/>
</dbReference>
<accession>A0AAW0GFJ5</accession>
<reference evidence="2 3" key="1">
    <citation type="submission" date="2022-09" db="EMBL/GenBank/DDBJ databases">
        <authorList>
            <person name="Palmer J.M."/>
        </authorList>
    </citation>
    <scope>NUCLEOTIDE SEQUENCE [LARGE SCALE GENOMIC DNA]</scope>
    <source>
        <strain evidence="2 3">DSM 7382</strain>
    </source>
</reference>
<dbReference type="InterPro" id="IPR024983">
    <property type="entry name" value="CHAT_dom"/>
</dbReference>
<feature type="domain" description="CHAT" evidence="1">
    <location>
        <begin position="668"/>
        <end position="978"/>
    </location>
</feature>
<name>A0AAW0GFJ5_9APHY</name>
<dbReference type="Proteomes" id="UP001385951">
    <property type="component" value="Unassembled WGS sequence"/>
</dbReference>